<evidence type="ECO:0000256" key="11">
    <source>
        <dbReference type="PROSITE-ProRule" id="PRU00042"/>
    </source>
</evidence>
<dbReference type="GO" id="GO:0000978">
    <property type="term" value="F:RNA polymerase II cis-regulatory region sequence-specific DNA binding"/>
    <property type="evidence" value="ECO:0007669"/>
    <property type="project" value="TreeGrafter"/>
</dbReference>
<feature type="domain" description="C2H2-type" evidence="14">
    <location>
        <begin position="383"/>
        <end position="411"/>
    </location>
</feature>
<dbReference type="SMART" id="SM00868">
    <property type="entry name" value="zf-AD"/>
    <property type="match status" value="1"/>
</dbReference>
<comment type="similarity">
    <text evidence="2">Belongs to the krueppel C2H2-type zinc-finger protein family.</text>
</comment>
<keyword evidence="5 11" id="KW-0863">Zinc-finger</keyword>
<dbReference type="GO" id="GO:0005634">
    <property type="term" value="C:nucleus"/>
    <property type="evidence" value="ECO:0007669"/>
    <property type="project" value="UniProtKB-SubCell"/>
</dbReference>
<evidence type="ECO:0000256" key="10">
    <source>
        <dbReference type="ARBA" id="ARBA00023242"/>
    </source>
</evidence>
<keyword evidence="10" id="KW-0539">Nucleus</keyword>
<protein>
    <submittedName>
        <fullName evidence="16">Uncharacterized protein</fullName>
    </submittedName>
</protein>
<evidence type="ECO:0000259" key="14">
    <source>
        <dbReference type="PROSITE" id="PS50157"/>
    </source>
</evidence>
<dbReference type="Pfam" id="PF00096">
    <property type="entry name" value="zf-C2H2"/>
    <property type="match status" value="4"/>
</dbReference>
<comment type="subcellular location">
    <subcellularLocation>
        <location evidence="1">Nucleus</location>
    </subcellularLocation>
</comment>
<feature type="domain" description="C2H2-type" evidence="14">
    <location>
        <begin position="413"/>
        <end position="441"/>
    </location>
</feature>
<evidence type="ECO:0000256" key="6">
    <source>
        <dbReference type="ARBA" id="ARBA00022833"/>
    </source>
</evidence>
<feature type="region of interest" description="Disordered" evidence="13">
    <location>
        <begin position="707"/>
        <end position="741"/>
    </location>
</feature>
<feature type="binding site" evidence="12">
    <location>
        <position position="65"/>
    </location>
    <ligand>
        <name>Zn(2+)</name>
        <dbReference type="ChEBI" id="CHEBI:29105"/>
    </ligand>
</feature>
<dbReference type="EMBL" id="OU899035">
    <property type="protein sequence ID" value="CAH1724013.1"/>
    <property type="molecule type" value="Genomic_DNA"/>
</dbReference>
<dbReference type="AlphaFoldDB" id="A0A9P0J1H2"/>
<dbReference type="PROSITE" id="PS00028">
    <property type="entry name" value="ZINC_FINGER_C2H2_1"/>
    <property type="match status" value="8"/>
</dbReference>
<dbReference type="FunFam" id="3.30.160.60:FF:000060">
    <property type="entry name" value="zinc finger protein 436"/>
    <property type="match status" value="1"/>
</dbReference>
<keyword evidence="4" id="KW-0677">Repeat</keyword>
<feature type="binding site" evidence="12">
    <location>
        <position position="21"/>
    </location>
    <ligand>
        <name>Zn(2+)</name>
        <dbReference type="ChEBI" id="CHEBI:29105"/>
    </ligand>
</feature>
<keyword evidence="3 12" id="KW-0479">Metal-binding</keyword>
<feature type="domain" description="C2H2-type" evidence="14">
    <location>
        <begin position="523"/>
        <end position="550"/>
    </location>
</feature>
<dbReference type="Proteomes" id="UP001154329">
    <property type="component" value="Chromosome 2"/>
</dbReference>
<dbReference type="PANTHER" id="PTHR24376">
    <property type="entry name" value="ZINC FINGER PROTEIN"/>
    <property type="match status" value="1"/>
</dbReference>
<evidence type="ECO:0000313" key="16">
    <source>
        <dbReference type="EMBL" id="CAH1724013.1"/>
    </source>
</evidence>
<organism evidence="16 17">
    <name type="scientific">Aphis gossypii</name>
    <name type="common">Cotton aphid</name>
    <dbReference type="NCBI Taxonomy" id="80765"/>
    <lineage>
        <taxon>Eukaryota</taxon>
        <taxon>Metazoa</taxon>
        <taxon>Ecdysozoa</taxon>
        <taxon>Arthropoda</taxon>
        <taxon>Hexapoda</taxon>
        <taxon>Insecta</taxon>
        <taxon>Pterygota</taxon>
        <taxon>Neoptera</taxon>
        <taxon>Paraneoptera</taxon>
        <taxon>Hemiptera</taxon>
        <taxon>Sternorrhyncha</taxon>
        <taxon>Aphidomorpha</taxon>
        <taxon>Aphidoidea</taxon>
        <taxon>Aphididae</taxon>
        <taxon>Aphidini</taxon>
        <taxon>Aphis</taxon>
        <taxon>Aphis</taxon>
    </lineage>
</organism>
<dbReference type="GO" id="GO:0001228">
    <property type="term" value="F:DNA-binding transcription activator activity, RNA polymerase II-specific"/>
    <property type="evidence" value="ECO:0007669"/>
    <property type="project" value="TreeGrafter"/>
</dbReference>
<keyword evidence="17" id="KW-1185">Reference proteome</keyword>
<dbReference type="PANTHER" id="PTHR24376:SF235">
    <property type="entry name" value="C2H2-TYPE DOMAIN-CONTAINING PROTEIN"/>
    <property type="match status" value="1"/>
</dbReference>
<evidence type="ECO:0000256" key="7">
    <source>
        <dbReference type="ARBA" id="ARBA00023015"/>
    </source>
</evidence>
<proteinExistence type="inferred from homology"/>
<dbReference type="InterPro" id="IPR013087">
    <property type="entry name" value="Znf_C2H2_type"/>
</dbReference>
<feature type="domain" description="C2H2-type" evidence="14">
    <location>
        <begin position="579"/>
        <end position="606"/>
    </location>
</feature>
<reference evidence="16" key="1">
    <citation type="submission" date="2022-02" db="EMBL/GenBank/DDBJ databases">
        <authorList>
            <person name="King R."/>
        </authorList>
    </citation>
    <scope>NUCLEOTIDE SEQUENCE</scope>
</reference>
<sequence length="741" mass="83913">MFFDRFLKMKNKFDLDFNVLCRLCLHKGPELRSIFDCDFSYRIESCVGIVIQQCDLGPAHMCVNCLSSLENWEEFKQKCISSNECIQNCIKQLEEEKLNMTVDNSIKHEDQLEINEQENNHDSMLNNEFNNQDSDNDSSKSKSSISPITRKVYSRAVKKEVKAFEVANTKTSNKKKRYECGMCSIDFTEKETLYNHLIDSHKLEENNTPHYCLICNKGYCNYTIYQNHLTAEQDIHGSIQIQDKVKDCTIGCGLCTCKFSRSTSLYRHLRNHALKKDLMPHLCSFCQVGFLDTYSLYLHASTEHHAASVVVNESKKECSDASTTVRQEEELCGKTMDNDTVGDEYKDNKYAITTKRKIKKLKTLEDKRAKYREHYRRFQSKMYACEFCDVAYSRFCDLFNHDRTAHDDMPKEFSCPTCGKLFLTDSRLQIHQNAFHAEKAFSCDVCNVRCKSKHTLRTHMRKHSGVFACSHCGLTTASNAALVSHMRIHTGEKPFVCDLCGNSYASKLGLTSHKRTHQQEALFKCNVCGYTGSSHSSIYIHRQTHNSDKPFVCDVCGKTFKIKVRLVDHQKIHFASKDYVCEVCNKAFLARYQLVQHSRTHSGEKPFQCHLCAKAFARRDGLSEHIRTHTGEKRYTCTECLRTFSFYKSMKNHKCSAATVGDGGGDGGDDHVNGNADVAGNVVCSGVETATDPLPSASLRLTAEDSASLDPSYRSDVGANGSSGVPSFPDGCGLPTSWTPS</sequence>
<reference evidence="16" key="2">
    <citation type="submission" date="2022-10" db="EMBL/GenBank/DDBJ databases">
        <authorList>
            <consortium name="ENA_rothamsted_submissions"/>
            <consortium name="culmorum"/>
            <person name="King R."/>
        </authorList>
    </citation>
    <scope>NUCLEOTIDE SEQUENCE</scope>
</reference>
<evidence type="ECO:0000256" key="1">
    <source>
        <dbReference type="ARBA" id="ARBA00004123"/>
    </source>
</evidence>
<dbReference type="PROSITE" id="PS50157">
    <property type="entry name" value="ZINC_FINGER_C2H2_2"/>
    <property type="match status" value="11"/>
</dbReference>
<dbReference type="GO" id="GO:0008270">
    <property type="term" value="F:zinc ion binding"/>
    <property type="evidence" value="ECO:0007669"/>
    <property type="project" value="UniProtKB-UniRule"/>
</dbReference>
<dbReference type="SUPFAM" id="SSF57716">
    <property type="entry name" value="Glucocorticoid receptor-like (DNA-binding domain)"/>
    <property type="match status" value="1"/>
</dbReference>
<accession>A0A9P0J1H2</accession>
<keyword evidence="8" id="KW-0238">DNA-binding</keyword>
<feature type="domain" description="C2H2-type" evidence="14">
    <location>
        <begin position="607"/>
        <end position="634"/>
    </location>
</feature>
<evidence type="ECO:0000256" key="2">
    <source>
        <dbReference type="ARBA" id="ARBA00006991"/>
    </source>
</evidence>
<feature type="domain" description="C2H2-type" evidence="14">
    <location>
        <begin position="178"/>
        <end position="206"/>
    </location>
</feature>
<name>A0A9P0J1H2_APHGO</name>
<dbReference type="Gene3D" id="3.30.160.60">
    <property type="entry name" value="Classic Zinc Finger"/>
    <property type="match status" value="10"/>
</dbReference>
<dbReference type="PROSITE" id="PS51915">
    <property type="entry name" value="ZAD"/>
    <property type="match status" value="1"/>
</dbReference>
<feature type="binding site" evidence="12">
    <location>
        <position position="24"/>
    </location>
    <ligand>
        <name>Zn(2+)</name>
        <dbReference type="ChEBI" id="CHEBI:29105"/>
    </ligand>
</feature>
<evidence type="ECO:0000256" key="9">
    <source>
        <dbReference type="ARBA" id="ARBA00023163"/>
    </source>
</evidence>
<feature type="domain" description="C2H2-type" evidence="14">
    <location>
        <begin position="250"/>
        <end position="277"/>
    </location>
</feature>
<evidence type="ECO:0000256" key="5">
    <source>
        <dbReference type="ARBA" id="ARBA00022771"/>
    </source>
</evidence>
<feature type="domain" description="C2H2-type" evidence="14">
    <location>
        <begin position="495"/>
        <end position="522"/>
    </location>
</feature>
<evidence type="ECO:0000256" key="3">
    <source>
        <dbReference type="ARBA" id="ARBA00022723"/>
    </source>
</evidence>
<feature type="domain" description="C2H2-type" evidence="14">
    <location>
        <begin position="441"/>
        <end position="465"/>
    </location>
</feature>
<keyword evidence="7" id="KW-0805">Transcription regulation</keyword>
<feature type="domain" description="ZAD" evidence="15">
    <location>
        <begin position="19"/>
        <end position="89"/>
    </location>
</feature>
<dbReference type="FunFam" id="3.30.160.60:FF:001370">
    <property type="entry name" value="Zinc finger protein"/>
    <property type="match status" value="1"/>
</dbReference>
<dbReference type="SUPFAM" id="SSF57667">
    <property type="entry name" value="beta-beta-alpha zinc fingers"/>
    <property type="match status" value="5"/>
</dbReference>
<keyword evidence="9" id="KW-0804">Transcription</keyword>
<dbReference type="FunFam" id="3.30.160.60:FF:001843">
    <property type="entry name" value="Zinc finger 30C"/>
    <property type="match status" value="1"/>
</dbReference>
<evidence type="ECO:0000256" key="12">
    <source>
        <dbReference type="PROSITE-ProRule" id="PRU01263"/>
    </source>
</evidence>
<feature type="domain" description="C2H2-type" evidence="14">
    <location>
        <begin position="467"/>
        <end position="494"/>
    </location>
</feature>
<feature type="domain" description="C2H2-type" evidence="14">
    <location>
        <begin position="551"/>
        <end position="578"/>
    </location>
</feature>
<feature type="region of interest" description="Disordered" evidence="13">
    <location>
        <begin position="122"/>
        <end position="147"/>
    </location>
</feature>
<dbReference type="InterPro" id="IPR036236">
    <property type="entry name" value="Znf_C2H2_sf"/>
</dbReference>
<evidence type="ECO:0000313" key="17">
    <source>
        <dbReference type="Proteomes" id="UP001154329"/>
    </source>
</evidence>
<keyword evidence="6 12" id="KW-0862">Zinc</keyword>
<evidence type="ECO:0000256" key="8">
    <source>
        <dbReference type="ARBA" id="ARBA00023125"/>
    </source>
</evidence>
<evidence type="ECO:0000256" key="13">
    <source>
        <dbReference type="SAM" id="MobiDB-lite"/>
    </source>
</evidence>
<feature type="binding site" evidence="12">
    <location>
        <position position="62"/>
    </location>
    <ligand>
        <name>Zn(2+)</name>
        <dbReference type="ChEBI" id="CHEBI:29105"/>
    </ligand>
</feature>
<dbReference type="GO" id="GO:0032502">
    <property type="term" value="P:developmental process"/>
    <property type="evidence" value="ECO:0007669"/>
    <property type="project" value="UniProtKB-ARBA"/>
</dbReference>
<dbReference type="InterPro" id="IPR012934">
    <property type="entry name" value="Znf_AD"/>
</dbReference>
<dbReference type="FunFam" id="3.30.160.60:FF:001480">
    <property type="entry name" value="Si:cabz01071911.3"/>
    <property type="match status" value="1"/>
</dbReference>
<evidence type="ECO:0000259" key="15">
    <source>
        <dbReference type="PROSITE" id="PS51915"/>
    </source>
</evidence>
<dbReference type="Pfam" id="PF07776">
    <property type="entry name" value="zf-AD"/>
    <property type="match status" value="1"/>
</dbReference>
<evidence type="ECO:0000256" key="4">
    <source>
        <dbReference type="ARBA" id="ARBA00022737"/>
    </source>
</evidence>
<dbReference type="FunFam" id="3.30.160.60:FF:000202">
    <property type="entry name" value="Zinc finger protein 574"/>
    <property type="match status" value="1"/>
</dbReference>
<gene>
    <name evidence="16" type="ORF">APHIGO_LOCUS5387</name>
</gene>
<dbReference type="SMART" id="SM00355">
    <property type="entry name" value="ZnF_C2H2"/>
    <property type="match status" value="14"/>
</dbReference>